<feature type="non-terminal residue" evidence="1">
    <location>
        <position position="185"/>
    </location>
</feature>
<sequence length="185" mass="20718">MSTYYGDDAIVYLAEKSQQIDIKSSSHWNKYHANFSFKNGEFSGIEGFGSNEKKYTGLRKIAHSLLQIPFNNMGKKFSDFNAVDNIAKNVLHKQNKGYSLDVLRQVISLAYLNDKKVVTKGGLSCVIGDGFATMTSLLLKSTRQRVILVNLSKTLLVDLWYLKMTLGDEFATDVALITSKDCLLD</sequence>
<proteinExistence type="predicted"/>
<protein>
    <submittedName>
        <fullName evidence="1">Uncharacterized protein</fullName>
    </submittedName>
</protein>
<dbReference type="EMBL" id="UINC01123612">
    <property type="protein sequence ID" value="SVD00202.1"/>
    <property type="molecule type" value="Genomic_DNA"/>
</dbReference>
<reference evidence="1" key="1">
    <citation type="submission" date="2018-05" db="EMBL/GenBank/DDBJ databases">
        <authorList>
            <person name="Lanie J.A."/>
            <person name="Ng W.-L."/>
            <person name="Kazmierczak K.M."/>
            <person name="Andrzejewski T.M."/>
            <person name="Davidsen T.M."/>
            <person name="Wayne K.J."/>
            <person name="Tettelin H."/>
            <person name="Glass J.I."/>
            <person name="Rusch D."/>
            <person name="Podicherti R."/>
            <person name="Tsui H.-C.T."/>
            <person name="Winkler M.E."/>
        </authorList>
    </citation>
    <scope>NUCLEOTIDE SEQUENCE</scope>
</reference>
<name>A0A382RSG1_9ZZZZ</name>
<organism evidence="1">
    <name type="scientific">marine metagenome</name>
    <dbReference type="NCBI Taxonomy" id="408172"/>
    <lineage>
        <taxon>unclassified sequences</taxon>
        <taxon>metagenomes</taxon>
        <taxon>ecological metagenomes</taxon>
    </lineage>
</organism>
<dbReference type="AlphaFoldDB" id="A0A382RSG1"/>
<gene>
    <name evidence="1" type="ORF">METZ01_LOCUS353056</name>
</gene>
<accession>A0A382RSG1</accession>
<evidence type="ECO:0000313" key="1">
    <source>
        <dbReference type="EMBL" id="SVD00202.1"/>
    </source>
</evidence>